<sequence length="180" mass="21737">MLACNDKIALPIIKILNKTMEMPILQPFAIKTQKTNLFTKIWLLLFRKRQWQLTENWHYQLPDNRELVFPKGFIFDGSSYPAVVWLFFSPTGLLLIPVIIHDFCFQYNYLWAVKDNKVYKYKPNAGFFNWCKLIRKVGIERNELYVIDYFTWLLTIIFGWPKWIMLRRHLSKDLKPRLKS</sequence>
<evidence type="ECO:0008006" key="4">
    <source>
        <dbReference type="Google" id="ProtNLM"/>
    </source>
</evidence>
<dbReference type="AlphaFoldDB" id="A0A7X0NI79"/>
<evidence type="ECO:0000256" key="1">
    <source>
        <dbReference type="SAM" id="Phobius"/>
    </source>
</evidence>
<gene>
    <name evidence="2" type="ORF">HNQ55_002457</name>
</gene>
<reference evidence="2 3" key="1">
    <citation type="submission" date="2020-08" db="EMBL/GenBank/DDBJ databases">
        <title>Genomic Encyclopedia of Type Strains, Phase IV (KMG-IV): sequencing the most valuable type-strain genomes for metagenomic binning, comparative biology and taxonomic classification.</title>
        <authorList>
            <person name="Goeker M."/>
        </authorList>
    </citation>
    <scope>NUCLEOTIDE SEQUENCE [LARGE SCALE GENOMIC DNA]</scope>
    <source>
        <strain evidence="2 3">DSM 26287</strain>
    </source>
</reference>
<evidence type="ECO:0000313" key="3">
    <source>
        <dbReference type="Proteomes" id="UP000537141"/>
    </source>
</evidence>
<dbReference type="EMBL" id="JACHHU010000021">
    <property type="protein sequence ID" value="MBB6543933.1"/>
    <property type="molecule type" value="Genomic_DNA"/>
</dbReference>
<name>A0A7X0NI79_9GAMM</name>
<accession>A0A7X0NI79</accession>
<dbReference type="Pfam" id="PF07087">
    <property type="entry name" value="DUF1353"/>
    <property type="match status" value="1"/>
</dbReference>
<keyword evidence="1" id="KW-0472">Membrane</keyword>
<keyword evidence="1" id="KW-0812">Transmembrane</keyword>
<keyword evidence="1" id="KW-1133">Transmembrane helix</keyword>
<keyword evidence="3" id="KW-1185">Reference proteome</keyword>
<evidence type="ECO:0000313" key="2">
    <source>
        <dbReference type="EMBL" id="MBB6543933.1"/>
    </source>
</evidence>
<feature type="transmembrane region" description="Helical" evidence="1">
    <location>
        <begin position="80"/>
        <end position="100"/>
    </location>
</feature>
<dbReference type="InterPro" id="IPR010767">
    <property type="entry name" value="Phage_CGC-2007_Cje0229"/>
</dbReference>
<dbReference type="RefSeq" id="WP_184424703.1">
    <property type="nucleotide sequence ID" value="NZ_BAABLB010000023.1"/>
</dbReference>
<protein>
    <recommendedName>
        <fullName evidence="4">DUF1353 domain-containing protein</fullName>
    </recommendedName>
</protein>
<organism evidence="2 3">
    <name type="scientific">Thalassotalea piscium</name>
    <dbReference type="NCBI Taxonomy" id="1230533"/>
    <lineage>
        <taxon>Bacteria</taxon>
        <taxon>Pseudomonadati</taxon>
        <taxon>Pseudomonadota</taxon>
        <taxon>Gammaproteobacteria</taxon>
        <taxon>Alteromonadales</taxon>
        <taxon>Colwelliaceae</taxon>
        <taxon>Thalassotalea</taxon>
    </lineage>
</organism>
<feature type="transmembrane region" description="Helical" evidence="1">
    <location>
        <begin position="149"/>
        <end position="166"/>
    </location>
</feature>
<proteinExistence type="predicted"/>
<dbReference type="Proteomes" id="UP000537141">
    <property type="component" value="Unassembled WGS sequence"/>
</dbReference>
<comment type="caution">
    <text evidence="2">The sequence shown here is derived from an EMBL/GenBank/DDBJ whole genome shotgun (WGS) entry which is preliminary data.</text>
</comment>